<proteinExistence type="predicted"/>
<dbReference type="Proteomes" id="UP000694700">
    <property type="component" value="Unplaced"/>
</dbReference>
<dbReference type="Ensembl" id="ENSCCRT00015053071.1">
    <property type="protein sequence ID" value="ENSCCRP00015051345.1"/>
    <property type="gene ID" value="ENSCCRG00015021224.1"/>
</dbReference>
<sequence>MAESLICNNTQSRVSSVLNRDVRQFGKKFMFDSNEETCWNSDQVTLGVSTAC</sequence>
<dbReference type="SUPFAM" id="SSF49785">
    <property type="entry name" value="Galactose-binding domain-like"/>
    <property type="match status" value="1"/>
</dbReference>
<accession>A0A8C1VH41</accession>
<evidence type="ECO:0008006" key="3">
    <source>
        <dbReference type="Google" id="ProtNLM"/>
    </source>
</evidence>
<reference evidence="1" key="1">
    <citation type="submission" date="2025-08" db="UniProtKB">
        <authorList>
            <consortium name="Ensembl"/>
        </authorList>
    </citation>
    <scope>IDENTIFICATION</scope>
</reference>
<evidence type="ECO:0000313" key="2">
    <source>
        <dbReference type="Proteomes" id="UP000694700"/>
    </source>
</evidence>
<protein>
    <recommendedName>
        <fullName evidence="3">Nuclear receptor 2C2-associated protein</fullName>
    </recommendedName>
</protein>
<name>A0A8C1VH41_CYPCA</name>
<dbReference type="InterPro" id="IPR008979">
    <property type="entry name" value="Galactose-bd-like_sf"/>
</dbReference>
<dbReference type="AlphaFoldDB" id="A0A8C1VH41"/>
<evidence type="ECO:0000313" key="1">
    <source>
        <dbReference type="Ensembl" id="ENSCCRP00015051345.1"/>
    </source>
</evidence>
<organism evidence="1 2">
    <name type="scientific">Cyprinus carpio</name>
    <name type="common">Common carp</name>
    <dbReference type="NCBI Taxonomy" id="7962"/>
    <lineage>
        <taxon>Eukaryota</taxon>
        <taxon>Metazoa</taxon>
        <taxon>Chordata</taxon>
        <taxon>Craniata</taxon>
        <taxon>Vertebrata</taxon>
        <taxon>Euteleostomi</taxon>
        <taxon>Actinopterygii</taxon>
        <taxon>Neopterygii</taxon>
        <taxon>Teleostei</taxon>
        <taxon>Ostariophysi</taxon>
        <taxon>Cypriniformes</taxon>
        <taxon>Cyprinidae</taxon>
        <taxon>Cyprininae</taxon>
        <taxon>Cyprinus</taxon>
    </lineage>
</organism>